<reference evidence="1 2" key="1">
    <citation type="journal article" date="2024" name="Plant J.">
        <title>Genome sequences and population genomics reveal climatic adaptation and genomic divergence between two closely related sweetgum species.</title>
        <authorList>
            <person name="Xu W.Q."/>
            <person name="Ren C.Q."/>
            <person name="Zhang X.Y."/>
            <person name="Comes H.P."/>
            <person name="Liu X.H."/>
            <person name="Li Y.G."/>
            <person name="Kettle C.J."/>
            <person name="Jalonen R."/>
            <person name="Gaisberger H."/>
            <person name="Ma Y.Z."/>
            <person name="Qiu Y.X."/>
        </authorList>
    </citation>
    <scope>NUCLEOTIDE SEQUENCE [LARGE SCALE GENOMIC DNA]</scope>
    <source>
        <strain evidence="1">Hangzhou</strain>
    </source>
</reference>
<evidence type="ECO:0000313" key="2">
    <source>
        <dbReference type="Proteomes" id="UP001415857"/>
    </source>
</evidence>
<keyword evidence="2" id="KW-1185">Reference proteome</keyword>
<dbReference type="EMBL" id="JBBPBK010000002">
    <property type="protein sequence ID" value="KAK9289302.1"/>
    <property type="molecule type" value="Genomic_DNA"/>
</dbReference>
<dbReference type="Proteomes" id="UP001415857">
    <property type="component" value="Unassembled WGS sequence"/>
</dbReference>
<organism evidence="1 2">
    <name type="scientific">Liquidambar formosana</name>
    <name type="common">Formosan gum</name>
    <dbReference type="NCBI Taxonomy" id="63359"/>
    <lineage>
        <taxon>Eukaryota</taxon>
        <taxon>Viridiplantae</taxon>
        <taxon>Streptophyta</taxon>
        <taxon>Embryophyta</taxon>
        <taxon>Tracheophyta</taxon>
        <taxon>Spermatophyta</taxon>
        <taxon>Magnoliopsida</taxon>
        <taxon>eudicotyledons</taxon>
        <taxon>Gunneridae</taxon>
        <taxon>Pentapetalae</taxon>
        <taxon>Saxifragales</taxon>
        <taxon>Altingiaceae</taxon>
        <taxon>Liquidambar</taxon>
    </lineage>
</organism>
<accession>A0AAP0S2H3</accession>
<dbReference type="PANTHER" id="PTHR46250:SF15">
    <property type="entry name" value="OS01G0523800 PROTEIN"/>
    <property type="match status" value="1"/>
</dbReference>
<sequence>MWKCDTGFKSGYLLQLEKMLAQKIPSAGIRATPHIESRVKNLKKQTMTIAEMFTIGSGFSWNDVDKMIETDKIVYDLWVKSYPSTKGLRNKPFPHYDTLLEIFGKDRVNGLGVTTPAAEEEAIKAIATNEFNGSTQFDDGFESIEVFRTQP</sequence>
<evidence type="ECO:0008006" key="3">
    <source>
        <dbReference type="Google" id="ProtNLM"/>
    </source>
</evidence>
<proteinExistence type="predicted"/>
<gene>
    <name evidence="1" type="ORF">L1049_007457</name>
</gene>
<evidence type="ECO:0000313" key="1">
    <source>
        <dbReference type="EMBL" id="KAK9289302.1"/>
    </source>
</evidence>
<comment type="caution">
    <text evidence="1">The sequence shown here is derived from an EMBL/GenBank/DDBJ whole genome shotgun (WGS) entry which is preliminary data.</text>
</comment>
<name>A0AAP0S2H3_LIQFO</name>
<protein>
    <recommendedName>
        <fullName evidence="3">Myb/SANT-like domain-containing protein</fullName>
    </recommendedName>
</protein>
<dbReference type="PANTHER" id="PTHR46250">
    <property type="entry name" value="MYB/SANT-LIKE DNA-BINDING DOMAIN PROTEIN-RELATED"/>
    <property type="match status" value="1"/>
</dbReference>
<dbReference type="AlphaFoldDB" id="A0AAP0S2H3"/>